<evidence type="ECO:0000313" key="2">
    <source>
        <dbReference type="Proteomes" id="UP000223559"/>
    </source>
</evidence>
<evidence type="ECO:0000313" key="1">
    <source>
        <dbReference type="EMBL" id="ATO43072.1"/>
    </source>
</evidence>
<dbReference type="Proteomes" id="UP000223559">
    <property type="component" value="Chromosome"/>
</dbReference>
<dbReference type="KEGG" id="lcy:LC20004_03785"/>
<name>A0A2D1KM06_9LACO</name>
<dbReference type="AlphaFoldDB" id="A0A2D1KM06"/>
<proteinExistence type="predicted"/>
<sequence length="94" mass="10625">MKIVDTQLVLTKNRNLLSINWFCGSAGLLVIGLGSLYFMLGWATSWPLILALVLCWGLFLLLYWIVAALPVRTLTAQPEYDQSMMLIVKHGRDK</sequence>
<organism evidence="1 2">
    <name type="scientific">Loigolactobacillus coryniformis subsp. torquens DSM 20004 = KCTC 3535</name>
    <dbReference type="NCBI Taxonomy" id="1423822"/>
    <lineage>
        <taxon>Bacteria</taxon>
        <taxon>Bacillati</taxon>
        <taxon>Bacillota</taxon>
        <taxon>Bacilli</taxon>
        <taxon>Lactobacillales</taxon>
        <taxon>Lactobacillaceae</taxon>
        <taxon>Loigolactobacillus</taxon>
    </lineage>
</organism>
<reference evidence="1 2" key="1">
    <citation type="submission" date="2016-10" db="EMBL/GenBank/DDBJ databases">
        <title>The whole genome sequencing and assembly of L. cotyniformis subsp. torquens DSM 20004 strain.</title>
        <authorList>
            <person name="Park M.-K."/>
            <person name="Lee Y.-J."/>
            <person name="Yi H."/>
            <person name="Bahn Y.-S."/>
            <person name="Kim J.F."/>
            <person name="Lee D.-W."/>
        </authorList>
    </citation>
    <scope>NUCLEOTIDE SEQUENCE [LARGE SCALE GENOMIC DNA]</scope>
    <source>
        <strain evidence="1 2">DSM 20004</strain>
    </source>
</reference>
<dbReference type="EMBL" id="CP017697">
    <property type="protein sequence ID" value="ATO43072.1"/>
    <property type="molecule type" value="Genomic_DNA"/>
</dbReference>
<accession>A0A2D1KM06</accession>
<keyword evidence="2" id="KW-1185">Reference proteome</keyword>
<gene>
    <name evidence="1" type="ORF">LC20004_03785</name>
</gene>
<protein>
    <submittedName>
        <fullName evidence="1">Uncharacterized protein</fullName>
    </submittedName>
</protein>
<dbReference type="RefSeq" id="WP_056980412.1">
    <property type="nucleotide sequence ID" value="NZ_AZDC01000112.1"/>
</dbReference>